<feature type="compositionally biased region" description="Basic and acidic residues" evidence="1">
    <location>
        <begin position="277"/>
        <end position="296"/>
    </location>
</feature>
<feature type="compositionally biased region" description="Pro residues" evidence="1">
    <location>
        <begin position="172"/>
        <end position="181"/>
    </location>
</feature>
<dbReference type="EMBL" id="AMZH03020179">
    <property type="protein sequence ID" value="RRT39437.1"/>
    <property type="molecule type" value="Genomic_DNA"/>
</dbReference>
<comment type="caution">
    <text evidence="2">The sequence shown here is derived from an EMBL/GenBank/DDBJ whole genome shotgun (WGS) entry which is preliminary data.</text>
</comment>
<dbReference type="Proteomes" id="UP000287651">
    <property type="component" value="Unassembled WGS sequence"/>
</dbReference>
<sequence>MLIVRGRTPVSRDCHRRNYLPSGSDQYHPPFNASLRFPSPSARPPTGYSLQHALRCFAPSHPIPPRLHLAYPPSSDRDRDRDRSLRLVRIGGFTPLDLSPIQVLSLILNLWRRRLRRSPRVARGRGQDSPPPPTQTSPAPLRSARSAAPCRPTPPPALPSSPRLSPHLSRRPPVPAIPNSPPARLLRPFRRAWSPVTGLRALPRRGSPLLLMPSRRRRLALRRQSGLPLRRLRLPRLRLFVRFPGARLPLLHRGRSQVHRLRSNSADRQSRTPCPDPRPRSRPSGDHRPCSRRSLDHSQPWPDRPPRSYLSTGHPHRSNLVDHPRSRRSPDRQFHSRIWAPSRMQDGHPRHHMSVHHLRSHSQGLLLWAPLQALQLQLGHRNRSK</sequence>
<feature type="region of interest" description="Disordered" evidence="1">
    <location>
        <begin position="119"/>
        <end position="182"/>
    </location>
</feature>
<evidence type="ECO:0000256" key="1">
    <source>
        <dbReference type="SAM" id="MobiDB-lite"/>
    </source>
</evidence>
<accession>A0A426XIY8</accession>
<feature type="compositionally biased region" description="Basic and acidic residues" evidence="1">
    <location>
        <begin position="319"/>
        <end position="333"/>
    </location>
</feature>
<reference evidence="2 3" key="1">
    <citation type="journal article" date="2014" name="Agronomy (Basel)">
        <title>A Draft Genome Sequence for Ensete ventricosum, the Drought-Tolerant Tree Against Hunger.</title>
        <authorList>
            <person name="Harrison J."/>
            <person name="Moore K.A."/>
            <person name="Paszkiewicz K."/>
            <person name="Jones T."/>
            <person name="Grant M."/>
            <person name="Ambacheew D."/>
            <person name="Muzemil S."/>
            <person name="Studholme D.J."/>
        </authorList>
    </citation>
    <scope>NUCLEOTIDE SEQUENCE [LARGE SCALE GENOMIC DNA]</scope>
</reference>
<feature type="compositionally biased region" description="Low complexity" evidence="1">
    <location>
        <begin position="136"/>
        <end position="150"/>
    </location>
</feature>
<evidence type="ECO:0000313" key="3">
    <source>
        <dbReference type="Proteomes" id="UP000287651"/>
    </source>
</evidence>
<organism evidence="2 3">
    <name type="scientific">Ensete ventricosum</name>
    <name type="common">Abyssinian banana</name>
    <name type="synonym">Musa ensete</name>
    <dbReference type="NCBI Taxonomy" id="4639"/>
    <lineage>
        <taxon>Eukaryota</taxon>
        <taxon>Viridiplantae</taxon>
        <taxon>Streptophyta</taxon>
        <taxon>Embryophyta</taxon>
        <taxon>Tracheophyta</taxon>
        <taxon>Spermatophyta</taxon>
        <taxon>Magnoliopsida</taxon>
        <taxon>Liliopsida</taxon>
        <taxon>Zingiberales</taxon>
        <taxon>Musaceae</taxon>
        <taxon>Ensete</taxon>
    </lineage>
</organism>
<protein>
    <submittedName>
        <fullName evidence="2">Uncharacterized protein</fullName>
    </submittedName>
</protein>
<evidence type="ECO:0000313" key="2">
    <source>
        <dbReference type="EMBL" id="RRT39437.1"/>
    </source>
</evidence>
<name>A0A426XIY8_ENSVE</name>
<gene>
    <name evidence="2" type="ORF">B296_00046296</name>
</gene>
<proteinExistence type="predicted"/>
<feature type="region of interest" description="Disordered" evidence="1">
    <location>
        <begin position="254"/>
        <end position="333"/>
    </location>
</feature>
<dbReference type="AlphaFoldDB" id="A0A426XIY8"/>